<feature type="chain" id="PRO_5042931215" evidence="1">
    <location>
        <begin position="26"/>
        <end position="152"/>
    </location>
</feature>
<dbReference type="AlphaFoldDB" id="A0AAP7DIP9"/>
<comment type="caution">
    <text evidence="2">The sequence shown here is derived from an EMBL/GenBank/DDBJ whole genome shotgun (WGS) entry which is preliminary data.</text>
</comment>
<evidence type="ECO:0000313" key="2">
    <source>
        <dbReference type="EMBL" id="NOJ71812.1"/>
    </source>
</evidence>
<dbReference type="RefSeq" id="WP_163974998.1">
    <property type="nucleotide sequence ID" value="NZ_JABFOR010000018.1"/>
</dbReference>
<sequence length="152" mass="16884">MKARKMFIVFLVTALMVVASPSVFAKHGFADTIADADLLWRPGTSAASATQPIESFNDNDFYLVDNTHGDYLSYAVILKSPPGLNYDLQLIIQDGRGQIVQVKNVYDTGTGGTDGLSSHLEAGYKMYIRVQSHGYNDYSSSQYYNLIFEKHN</sequence>
<proteinExistence type="predicted"/>
<reference evidence="2 3" key="1">
    <citation type="submission" date="2020-05" db="EMBL/GenBank/DDBJ databases">
        <title>Whole genome sequencing and identification of novel metabolites from Paenibacillus alvei strain JR949.</title>
        <authorList>
            <person name="Rajendhran J."/>
            <person name="Sree Pranav P."/>
            <person name="Mahalakshmi B."/>
            <person name="Karthikeyan R."/>
        </authorList>
    </citation>
    <scope>NUCLEOTIDE SEQUENCE [LARGE SCALE GENOMIC DNA]</scope>
    <source>
        <strain evidence="2 3">JR949</strain>
    </source>
</reference>
<organism evidence="2 3">
    <name type="scientific">Paenibacillus alvei</name>
    <name type="common">Bacillus alvei</name>
    <dbReference type="NCBI Taxonomy" id="44250"/>
    <lineage>
        <taxon>Bacteria</taxon>
        <taxon>Bacillati</taxon>
        <taxon>Bacillota</taxon>
        <taxon>Bacilli</taxon>
        <taxon>Bacillales</taxon>
        <taxon>Paenibacillaceae</taxon>
        <taxon>Paenibacillus</taxon>
    </lineage>
</organism>
<name>A0AAP7DIP9_PAEAL</name>
<dbReference type="Proteomes" id="UP000552038">
    <property type="component" value="Unassembled WGS sequence"/>
</dbReference>
<dbReference type="EMBL" id="JABFOR010000018">
    <property type="protein sequence ID" value="NOJ71812.1"/>
    <property type="molecule type" value="Genomic_DNA"/>
</dbReference>
<accession>A0AAP7DIP9</accession>
<gene>
    <name evidence="2" type="ORF">HMI46_14755</name>
</gene>
<evidence type="ECO:0000256" key="1">
    <source>
        <dbReference type="SAM" id="SignalP"/>
    </source>
</evidence>
<feature type="signal peptide" evidence="1">
    <location>
        <begin position="1"/>
        <end position="25"/>
    </location>
</feature>
<keyword evidence="1" id="KW-0732">Signal</keyword>
<evidence type="ECO:0000313" key="3">
    <source>
        <dbReference type="Proteomes" id="UP000552038"/>
    </source>
</evidence>
<protein>
    <submittedName>
        <fullName evidence="2">Uncharacterized protein</fullName>
    </submittedName>
</protein>